<evidence type="ECO:0000256" key="1">
    <source>
        <dbReference type="ARBA" id="ARBA00023015"/>
    </source>
</evidence>
<dbReference type="PANTHER" id="PTHR30055:SF234">
    <property type="entry name" value="HTH-TYPE TRANSCRIPTIONAL REGULATOR BETI"/>
    <property type="match status" value="1"/>
</dbReference>
<dbReference type="InterPro" id="IPR050109">
    <property type="entry name" value="HTH-type_TetR-like_transc_reg"/>
</dbReference>
<dbReference type="GO" id="GO:0000976">
    <property type="term" value="F:transcription cis-regulatory region binding"/>
    <property type="evidence" value="ECO:0007669"/>
    <property type="project" value="TreeGrafter"/>
</dbReference>
<evidence type="ECO:0000256" key="3">
    <source>
        <dbReference type="ARBA" id="ARBA00023163"/>
    </source>
</evidence>
<accession>A0A1I4BMI6</accession>
<keyword evidence="1" id="KW-0805">Transcription regulation</keyword>
<evidence type="ECO:0008006" key="6">
    <source>
        <dbReference type="Google" id="ProtNLM"/>
    </source>
</evidence>
<keyword evidence="5" id="KW-1185">Reference proteome</keyword>
<organism evidence="4 5">
    <name type="scientific">Geodermatophilus ruber</name>
    <dbReference type="NCBI Taxonomy" id="504800"/>
    <lineage>
        <taxon>Bacteria</taxon>
        <taxon>Bacillati</taxon>
        <taxon>Actinomycetota</taxon>
        <taxon>Actinomycetes</taxon>
        <taxon>Geodermatophilales</taxon>
        <taxon>Geodermatophilaceae</taxon>
        <taxon>Geodermatophilus</taxon>
    </lineage>
</organism>
<proteinExistence type="predicted"/>
<evidence type="ECO:0000313" key="5">
    <source>
        <dbReference type="Proteomes" id="UP000199152"/>
    </source>
</evidence>
<dbReference type="AlphaFoldDB" id="A0A1I4BMI6"/>
<dbReference type="EMBL" id="FOSW01000003">
    <property type="protein sequence ID" value="SFK70062.1"/>
    <property type="molecule type" value="Genomic_DNA"/>
</dbReference>
<dbReference type="FunCoup" id="A0A1I4BMI6">
    <property type="interactions" value="2"/>
</dbReference>
<name>A0A1I4BMI6_9ACTN</name>
<keyword evidence="2" id="KW-0238">DNA-binding</keyword>
<gene>
    <name evidence="4" type="ORF">SAMN04488085_103118</name>
</gene>
<evidence type="ECO:0000313" key="4">
    <source>
        <dbReference type="EMBL" id="SFK70062.1"/>
    </source>
</evidence>
<dbReference type="Gene3D" id="1.10.357.10">
    <property type="entry name" value="Tetracycline Repressor, domain 2"/>
    <property type="match status" value="1"/>
</dbReference>
<protein>
    <recommendedName>
        <fullName evidence="6">Transcriptional regulator, TetR family</fullName>
    </recommendedName>
</protein>
<dbReference type="SUPFAM" id="SSF48498">
    <property type="entry name" value="Tetracyclin repressor-like, C-terminal domain"/>
    <property type="match status" value="1"/>
</dbReference>
<dbReference type="InParanoid" id="A0A1I4BMI6"/>
<dbReference type="PANTHER" id="PTHR30055">
    <property type="entry name" value="HTH-TYPE TRANSCRIPTIONAL REGULATOR RUTR"/>
    <property type="match status" value="1"/>
</dbReference>
<dbReference type="GO" id="GO:0003700">
    <property type="term" value="F:DNA-binding transcription factor activity"/>
    <property type="evidence" value="ECO:0007669"/>
    <property type="project" value="TreeGrafter"/>
</dbReference>
<dbReference type="InterPro" id="IPR036271">
    <property type="entry name" value="Tet_transcr_reg_TetR-rel_C_sf"/>
</dbReference>
<dbReference type="Proteomes" id="UP000199152">
    <property type="component" value="Unassembled WGS sequence"/>
</dbReference>
<keyword evidence="3" id="KW-0804">Transcription</keyword>
<evidence type="ECO:0000256" key="2">
    <source>
        <dbReference type="ARBA" id="ARBA00023125"/>
    </source>
</evidence>
<reference evidence="4 5" key="1">
    <citation type="submission" date="2016-10" db="EMBL/GenBank/DDBJ databases">
        <authorList>
            <person name="de Groot N.N."/>
        </authorList>
    </citation>
    <scope>NUCLEOTIDE SEQUENCE [LARGE SCALE GENOMIC DNA]</scope>
    <source>
        <strain evidence="4 5">DSM 45317</strain>
    </source>
</reference>
<sequence length="171" mass="18402">MPTGSIYWHFGNKAGVASAVMQRGARAFFARLPRASELDGNPAERLRSFFEAAAEAIAAHPAFFRLEVVLNMESHDDEMRGILRQVTDYTMQEIVSVVEPAARDSGVAEPTALAAELAELTIALTRGSLLSFGGDRDKVTLTMRRLHHLIVLSIADAAARAPLSGQGGSQP</sequence>